<feature type="compositionally biased region" description="Polar residues" evidence="4">
    <location>
        <begin position="1172"/>
        <end position="1197"/>
    </location>
</feature>
<dbReference type="GO" id="GO:0006508">
    <property type="term" value="P:proteolysis"/>
    <property type="evidence" value="ECO:0007669"/>
    <property type="project" value="UniProtKB-KW"/>
</dbReference>
<evidence type="ECO:0000256" key="3">
    <source>
        <dbReference type="ARBA" id="ARBA00022801"/>
    </source>
</evidence>
<feature type="region of interest" description="Disordered" evidence="4">
    <location>
        <begin position="538"/>
        <end position="640"/>
    </location>
</feature>
<dbReference type="GO" id="GO:0008234">
    <property type="term" value="F:cysteine-type peptidase activity"/>
    <property type="evidence" value="ECO:0007669"/>
    <property type="project" value="InterPro"/>
</dbReference>
<feature type="compositionally biased region" description="Polar residues" evidence="4">
    <location>
        <begin position="589"/>
        <end position="602"/>
    </location>
</feature>
<comment type="similarity">
    <text evidence="1">Belongs to the peptidase C48 family.</text>
</comment>
<reference evidence="7" key="2">
    <citation type="submission" date="2015-01" db="EMBL/GenBank/DDBJ databases">
        <title>Evolutionary Origins and Diversification of the Mycorrhizal Mutualists.</title>
        <authorList>
            <consortium name="DOE Joint Genome Institute"/>
            <consortium name="Mycorrhizal Genomics Consortium"/>
            <person name="Kohler A."/>
            <person name="Kuo A."/>
            <person name="Nagy L.G."/>
            <person name="Floudas D."/>
            <person name="Copeland A."/>
            <person name="Barry K.W."/>
            <person name="Cichocki N."/>
            <person name="Veneault-Fourrey C."/>
            <person name="LaButti K."/>
            <person name="Lindquist E.A."/>
            <person name="Lipzen A."/>
            <person name="Lundell T."/>
            <person name="Morin E."/>
            <person name="Murat C."/>
            <person name="Riley R."/>
            <person name="Ohm R."/>
            <person name="Sun H."/>
            <person name="Tunlid A."/>
            <person name="Henrissat B."/>
            <person name="Grigoriev I.V."/>
            <person name="Hibbett D.S."/>
            <person name="Martin F."/>
        </authorList>
    </citation>
    <scope>NUCLEOTIDE SEQUENCE [LARGE SCALE GENOMIC DNA]</scope>
    <source>
        <strain evidence="7">MUT 4182</strain>
    </source>
</reference>
<dbReference type="GO" id="GO:0019783">
    <property type="term" value="F:ubiquitin-like protein peptidase activity"/>
    <property type="evidence" value="ECO:0007669"/>
    <property type="project" value="UniProtKB-ARBA"/>
</dbReference>
<feature type="compositionally biased region" description="Polar residues" evidence="4">
    <location>
        <begin position="336"/>
        <end position="358"/>
    </location>
</feature>
<gene>
    <name evidence="6" type="ORF">M407DRAFT_6486</name>
</gene>
<evidence type="ECO:0000313" key="7">
    <source>
        <dbReference type="Proteomes" id="UP000054248"/>
    </source>
</evidence>
<accession>A0A0C3L5E3</accession>
<evidence type="ECO:0000259" key="5">
    <source>
        <dbReference type="PROSITE" id="PS50600"/>
    </source>
</evidence>
<feature type="domain" description="Ubiquitin-like protease family profile" evidence="5">
    <location>
        <begin position="91"/>
        <end position="297"/>
    </location>
</feature>
<evidence type="ECO:0000256" key="4">
    <source>
        <dbReference type="SAM" id="MobiDB-lite"/>
    </source>
</evidence>
<dbReference type="InterPro" id="IPR003653">
    <property type="entry name" value="Peptidase_C48_C"/>
</dbReference>
<feature type="region of interest" description="Disordered" evidence="4">
    <location>
        <begin position="443"/>
        <end position="507"/>
    </location>
</feature>
<feature type="compositionally biased region" description="Polar residues" evidence="4">
    <location>
        <begin position="1267"/>
        <end position="1285"/>
    </location>
</feature>
<dbReference type="PROSITE" id="PS50600">
    <property type="entry name" value="ULP_PROTEASE"/>
    <property type="match status" value="1"/>
</dbReference>
<feature type="compositionally biased region" description="Basic and acidic residues" evidence="4">
    <location>
        <begin position="391"/>
        <end position="402"/>
    </location>
</feature>
<feature type="region of interest" description="Disordered" evidence="4">
    <location>
        <begin position="1699"/>
        <end position="1729"/>
    </location>
</feature>
<feature type="compositionally biased region" description="Polar residues" evidence="4">
    <location>
        <begin position="1217"/>
        <end position="1235"/>
    </location>
</feature>
<proteinExistence type="inferred from homology"/>
<protein>
    <recommendedName>
        <fullName evidence="5">Ubiquitin-like protease family profile domain-containing protein</fullName>
    </recommendedName>
</protein>
<feature type="compositionally biased region" description="Polar residues" evidence="4">
    <location>
        <begin position="1348"/>
        <end position="1360"/>
    </location>
</feature>
<organism evidence="6 7">
    <name type="scientific">Tulasnella calospora MUT 4182</name>
    <dbReference type="NCBI Taxonomy" id="1051891"/>
    <lineage>
        <taxon>Eukaryota</taxon>
        <taxon>Fungi</taxon>
        <taxon>Dikarya</taxon>
        <taxon>Basidiomycota</taxon>
        <taxon>Agaricomycotina</taxon>
        <taxon>Agaricomycetes</taxon>
        <taxon>Cantharellales</taxon>
        <taxon>Tulasnellaceae</taxon>
        <taxon>Tulasnella</taxon>
    </lineage>
</organism>
<dbReference type="SUPFAM" id="SSF54001">
    <property type="entry name" value="Cysteine proteinases"/>
    <property type="match status" value="1"/>
</dbReference>
<evidence type="ECO:0000256" key="1">
    <source>
        <dbReference type="ARBA" id="ARBA00005234"/>
    </source>
</evidence>
<feature type="compositionally biased region" description="Basic and acidic residues" evidence="4">
    <location>
        <begin position="458"/>
        <end position="470"/>
    </location>
</feature>
<dbReference type="OrthoDB" id="3262742at2759"/>
<feature type="compositionally biased region" description="Low complexity" evidence="4">
    <location>
        <begin position="564"/>
        <end position="578"/>
    </location>
</feature>
<evidence type="ECO:0000256" key="2">
    <source>
        <dbReference type="ARBA" id="ARBA00022670"/>
    </source>
</evidence>
<feature type="region of interest" description="Disordered" evidence="4">
    <location>
        <begin position="1"/>
        <end position="28"/>
    </location>
</feature>
<dbReference type="EMBL" id="KN822988">
    <property type="protein sequence ID" value="KIO29008.1"/>
    <property type="molecule type" value="Genomic_DNA"/>
</dbReference>
<dbReference type="InterPro" id="IPR038765">
    <property type="entry name" value="Papain-like_cys_pep_sf"/>
</dbReference>
<feature type="compositionally biased region" description="Pro residues" evidence="4">
    <location>
        <begin position="1891"/>
        <end position="1903"/>
    </location>
</feature>
<reference evidence="6 7" key="1">
    <citation type="submission" date="2014-04" db="EMBL/GenBank/DDBJ databases">
        <authorList>
            <consortium name="DOE Joint Genome Institute"/>
            <person name="Kuo A."/>
            <person name="Girlanda M."/>
            <person name="Perotto S."/>
            <person name="Kohler A."/>
            <person name="Nagy L.G."/>
            <person name="Floudas D."/>
            <person name="Copeland A."/>
            <person name="Barry K.W."/>
            <person name="Cichocki N."/>
            <person name="Veneault-Fourrey C."/>
            <person name="LaButti K."/>
            <person name="Lindquist E.A."/>
            <person name="Lipzen A."/>
            <person name="Lundell T."/>
            <person name="Morin E."/>
            <person name="Murat C."/>
            <person name="Sun H."/>
            <person name="Tunlid A."/>
            <person name="Henrissat B."/>
            <person name="Grigoriev I.V."/>
            <person name="Hibbett D.S."/>
            <person name="Martin F."/>
            <person name="Nordberg H.P."/>
            <person name="Cantor M.N."/>
            <person name="Hua S.X."/>
        </authorList>
    </citation>
    <scope>NUCLEOTIDE SEQUENCE [LARGE SCALE GENOMIC DNA]</scope>
    <source>
        <strain evidence="6 7">MUT 4182</strain>
    </source>
</reference>
<evidence type="ECO:0000313" key="6">
    <source>
        <dbReference type="EMBL" id="KIO29008.1"/>
    </source>
</evidence>
<feature type="region of interest" description="Disordered" evidence="4">
    <location>
        <begin position="1172"/>
        <end position="1360"/>
    </location>
</feature>
<feature type="compositionally biased region" description="Basic residues" evidence="4">
    <location>
        <begin position="1239"/>
        <end position="1250"/>
    </location>
</feature>
<feature type="compositionally biased region" description="Polar residues" evidence="4">
    <location>
        <begin position="495"/>
        <end position="505"/>
    </location>
</feature>
<sequence>MADQRNPSPISSAHYPSDFSLYSDHPQDDYEIEGEDLEDVSPVTGEIESSGGALRLSGLGQAHSPHSFNEVFDPKPSPLVLRYRGYLKAEHDLRIEDVQRLKSGGEICDRMVDFLLAHAHAVQYELRRSTLSRVIIFPTGFGECLVSSIGDIEVTEDSSRLESMLRRVAMYKLEEIWEASLLLVPVPISRHWILIAITNPCKANAKDSSRSGVHDLAPGELKPDREPFTILLLNSAPLHSTKSISKVPITVRKFLEFSWRKLKSTSLEFVDWSSVRCPEQFDSVSCGLHVVRNSEILMREGIAEKIRRASQPFQPVSHLSPTTLRTLPSTKGHMESFNTSNLQRTPPFTDSGGSSLDTGPQPIPDNGPPPHIPHQPTSNAFSLGAMGEGSESIHKGTIDHRPSGASEEEALVGQENLIRTRPGDQGLSDELVLLGDFTNTVEETQETKAERRARKKQRKEEKRARKEATRLETAAENENAPDKKKKKKKNKRQRSPSPTTRSENAANDAAELIGLGNGHDHREAKRLKIGDRINNSRAQSITPVAEAGVGAEKKRRREDEDEPAPAALSPASAASPAHAAKRQRPLPSDPTSQPRSTLNDPQPSDGLPPGFDGLAQPSGDVSARDAVEGPTPEADPYGAPVHLPQAYRGYYSTCYYPDRKIPFQIPTGKLSAKARAERYKDLADDQVAAREAEYKTLSENYPLIFREAFKHTARGRLDRAAHLWLVPRVHNYYHTSQDGRSSLLDRIVRDLVHEFPDLHPNFLKLKDSLMEKEYLTSLRNLVSVATSGIKSTLENPSKVESINRDIVKQLTGANGPSRPHDLWIKSILDRLKEDELEADNDGDAGRRQEELAEARALEAEWTARYNQIKKVHGSKYATRHRLKHEQEFRKEKFGNLSPETQAIWDDLAEKVDSAIDPVTALVTALPFVNLVNKRFCEIAKVPMIIMVGAPDQQHPGQFLVYHDTHSSAPSEVPDFFDGPDRFGENTLIPAFRNYLALYFGASKENVATKGIPFPTPSEESYETAAVDSGTTQGLASSGSGENLGVTTPSGVSFVITPAPRDWTVPSKEADKIKSKLKEFLANSFKKAHGKPRFNFATLVSRFDFYIDPSLLPTTKITTIREADGKTVFKETADSHVVYPTDPMSMPWYQAKAYYDFLKDRNSMFAWRVEEPSTTGKLVNPPGSIQDSLRSSKPTNAPTHKDKRRRKRKLDQDVAVSGLSNNGQPAPSSSRDQPVQPSRPAKRNAQPKKKRNTDSEDEAVLSEKSDNPSDYTPQSETSKGQGSGSDSDPVYVLRPKTISRTGRLSAPAPNSALAKSSNRPVTGDDGHDDDSDEPRTELEDTTDPAPSLQRPTVTKSKTGSLLISPEKISTKTVSHVVARTNSPYMVKPTTEPELTDIPDSLVATLEFLPSLPGLDGTQHPPSENLQLFWNSINDPCKPIPTCLTAEKLATKAGTTVEGLATEVVKASLALVELLEGHDMLEEEGKDTFVFVSWTNYLLVLSRCLKFVESVDPMHRHEGREDLCILHGRVLELAVTHVIIRYCVGSILLHIADLPAPSESSSPTIANAIPTLSLCWVRMVKQKCCPTNQVWGPNWAHSVDPSAQLPQVDPFFHLSTTIKRWITIKATTELYDAILELERSLHCQPSLLEHMPIFTQATFFASIFAVHKNEEIRGSDDGWLGIIDKVLKVTEYSRGGSGFQEIERNLNQPPPTLISAEPQDPSVPNRQRPRPYRLSNKTEWSVGDIAKTNIDGVEKEVIFSYKQKDGRGRYLVMANPQTGKEIFAADGETELALPPFITSSLVKHGSRDSVAVALHRVHGYWDLPNLNFSDMARPELAGYFAQFSNLPDEDDDLDTLEKLGFKPPEFFIRQYEQTQMASATASASGSVEAPAVTPHPPELANPGPSPLLSSTDPSVHEKRVLSAHSPDNEGGTVELRSSGENGGDEATGAVVGEVNNSAGGRGGEVNEEEEVEHVLASKAESNVPRPGSRKKGKEKKDTAAAIGKQKANEEGVTTKVKPKTKKEQPTPKRTSARLQGNGAPGPSLSHAASPQPARRTSARNKQASNAPPPSTTAGPATRSRKKPE</sequence>
<name>A0A0C3L5E3_9AGAM</name>
<dbReference type="Pfam" id="PF02902">
    <property type="entry name" value="Peptidase_C48"/>
    <property type="match status" value="1"/>
</dbReference>
<dbReference type="HOGENOM" id="CLU_237392_0_0_1"/>
<keyword evidence="3" id="KW-0378">Hydrolase</keyword>
<feature type="compositionally biased region" description="Polar residues" evidence="4">
    <location>
        <begin position="1"/>
        <end position="11"/>
    </location>
</feature>
<feature type="compositionally biased region" description="Pro residues" evidence="4">
    <location>
        <begin position="361"/>
        <end position="373"/>
    </location>
</feature>
<keyword evidence="2" id="KW-0645">Protease</keyword>
<feature type="compositionally biased region" description="Basic residues" evidence="4">
    <location>
        <begin position="483"/>
        <end position="494"/>
    </location>
</feature>
<dbReference type="Proteomes" id="UP000054248">
    <property type="component" value="Unassembled WGS sequence"/>
</dbReference>
<feature type="compositionally biased region" description="Low complexity" evidence="4">
    <location>
        <begin position="319"/>
        <end position="330"/>
    </location>
</feature>
<feature type="region of interest" description="Disordered" evidence="4">
    <location>
        <begin position="1877"/>
        <end position="2082"/>
    </location>
</feature>
<dbReference type="Gene3D" id="3.40.395.10">
    <property type="entry name" value="Adenoviral Proteinase, Chain A"/>
    <property type="match status" value="1"/>
</dbReference>
<feature type="region of interest" description="Disordered" evidence="4">
    <location>
        <begin position="315"/>
        <end position="409"/>
    </location>
</feature>
<keyword evidence="7" id="KW-1185">Reference proteome</keyword>